<gene>
    <name evidence="1" type="ORF">MNBD_BACTEROID07-749</name>
</gene>
<dbReference type="Gene3D" id="3.40.1700.10">
    <property type="entry name" value="DNA integrity scanning protein, DisA, N-terminal domain"/>
    <property type="match status" value="1"/>
</dbReference>
<dbReference type="AlphaFoldDB" id="A0A3B0UQE7"/>
<dbReference type="InterPro" id="IPR036888">
    <property type="entry name" value="DNA_integrity_DisA_N_sf"/>
</dbReference>
<evidence type="ECO:0000313" key="1">
    <source>
        <dbReference type="EMBL" id="VAW27427.1"/>
    </source>
</evidence>
<proteinExistence type="predicted"/>
<feature type="non-terminal residue" evidence="1">
    <location>
        <position position="1"/>
    </location>
</feature>
<reference evidence="1" key="1">
    <citation type="submission" date="2018-06" db="EMBL/GenBank/DDBJ databases">
        <authorList>
            <person name="Zhirakovskaya E."/>
        </authorList>
    </citation>
    <scope>NUCLEOTIDE SEQUENCE</scope>
</reference>
<accession>A0A3B0UQE7</accession>
<protein>
    <submittedName>
        <fullName evidence="1">Diadenylate cyclase spyDAC Bacterial checkpoint controller DisA with nucleotide-binding domain</fullName>
    </submittedName>
</protein>
<dbReference type="EMBL" id="UOET01000109">
    <property type="protein sequence ID" value="VAW27427.1"/>
    <property type="molecule type" value="Genomic_DNA"/>
</dbReference>
<name>A0A3B0UQE7_9ZZZZ</name>
<sequence length="57" mass="6383">AIAIIVSEETGFISYSTHGNIRHNIELATLQQKLASDLGLEREELEDEDAKENVKKD</sequence>
<organism evidence="1">
    <name type="scientific">hydrothermal vent metagenome</name>
    <dbReference type="NCBI Taxonomy" id="652676"/>
    <lineage>
        <taxon>unclassified sequences</taxon>
        <taxon>metagenomes</taxon>
        <taxon>ecological metagenomes</taxon>
    </lineage>
</organism>